<organism evidence="1 2">
    <name type="scientific">Xenopus laevis</name>
    <name type="common">African clawed frog</name>
    <dbReference type="NCBI Taxonomy" id="8355"/>
    <lineage>
        <taxon>Eukaryota</taxon>
        <taxon>Metazoa</taxon>
        <taxon>Chordata</taxon>
        <taxon>Craniata</taxon>
        <taxon>Vertebrata</taxon>
        <taxon>Euteleostomi</taxon>
        <taxon>Amphibia</taxon>
        <taxon>Batrachia</taxon>
        <taxon>Anura</taxon>
        <taxon>Pipoidea</taxon>
        <taxon>Pipidae</taxon>
        <taxon>Xenopodinae</taxon>
        <taxon>Xenopus</taxon>
        <taxon>Xenopus</taxon>
    </lineage>
</organism>
<name>A0A974DS33_XENLA</name>
<sequence length="75" mass="8903">MLCTSFCLQMYICVRKRSVNFNRYRTTPISGMVVSNFVRKQSRSRFMVNLLLQLMTLTSVVQEFHCVFHNKFVCI</sequence>
<evidence type="ECO:0000313" key="1">
    <source>
        <dbReference type="EMBL" id="OCT96907.1"/>
    </source>
</evidence>
<dbReference type="EMBL" id="CM004467">
    <property type="protein sequence ID" value="OCT96907.1"/>
    <property type="molecule type" value="Genomic_DNA"/>
</dbReference>
<dbReference type="Proteomes" id="UP000694892">
    <property type="component" value="Chromosome 1S"/>
</dbReference>
<protein>
    <submittedName>
        <fullName evidence="1">Uncharacterized protein</fullName>
    </submittedName>
</protein>
<gene>
    <name evidence="1" type="ORF">XELAEV_18009124mg</name>
</gene>
<reference evidence="2" key="1">
    <citation type="journal article" date="2016" name="Nature">
        <title>Genome evolution in the allotetraploid frog Xenopus laevis.</title>
        <authorList>
            <person name="Session A.M."/>
            <person name="Uno Y."/>
            <person name="Kwon T."/>
            <person name="Chapman J.A."/>
            <person name="Toyoda A."/>
            <person name="Takahashi S."/>
            <person name="Fukui A."/>
            <person name="Hikosaka A."/>
            <person name="Suzuki A."/>
            <person name="Kondo M."/>
            <person name="van Heeringen S.J."/>
            <person name="Quigley I."/>
            <person name="Heinz S."/>
            <person name="Ogino H."/>
            <person name="Ochi H."/>
            <person name="Hellsten U."/>
            <person name="Lyons J.B."/>
            <person name="Simakov O."/>
            <person name="Putnam N."/>
            <person name="Stites J."/>
            <person name="Kuroki Y."/>
            <person name="Tanaka T."/>
            <person name="Michiue T."/>
            <person name="Watanabe M."/>
            <person name="Bogdanovic O."/>
            <person name="Lister R."/>
            <person name="Georgiou G."/>
            <person name="Paranjpe S.S."/>
            <person name="van Kruijsbergen I."/>
            <person name="Shu S."/>
            <person name="Carlson J."/>
            <person name="Kinoshita T."/>
            <person name="Ohta Y."/>
            <person name="Mawaribuchi S."/>
            <person name="Jenkins J."/>
            <person name="Grimwood J."/>
            <person name="Schmutz J."/>
            <person name="Mitros T."/>
            <person name="Mozaffari S.V."/>
            <person name="Suzuki Y."/>
            <person name="Haramoto Y."/>
            <person name="Yamamoto T.S."/>
            <person name="Takagi C."/>
            <person name="Heald R."/>
            <person name="Miller K."/>
            <person name="Haudenschild C."/>
            <person name="Kitzman J."/>
            <person name="Nakayama T."/>
            <person name="Izutsu Y."/>
            <person name="Robert J."/>
            <person name="Fortriede J."/>
            <person name="Burns K."/>
            <person name="Lotay V."/>
            <person name="Karimi K."/>
            <person name="Yasuoka Y."/>
            <person name="Dichmann D.S."/>
            <person name="Flajnik M.F."/>
            <person name="Houston D.W."/>
            <person name="Shendure J."/>
            <person name="DuPasquier L."/>
            <person name="Vize P.D."/>
            <person name="Zorn A.M."/>
            <person name="Ito M."/>
            <person name="Marcotte E.M."/>
            <person name="Wallingford J.B."/>
            <person name="Ito Y."/>
            <person name="Asashima M."/>
            <person name="Ueno N."/>
            <person name="Matsuda Y."/>
            <person name="Veenstra G.J."/>
            <person name="Fujiyama A."/>
            <person name="Harland R.M."/>
            <person name="Taira M."/>
            <person name="Rokhsar D.S."/>
        </authorList>
    </citation>
    <scope>NUCLEOTIDE SEQUENCE [LARGE SCALE GENOMIC DNA]</scope>
    <source>
        <strain evidence="2">J</strain>
    </source>
</reference>
<evidence type="ECO:0000313" key="2">
    <source>
        <dbReference type="Proteomes" id="UP000694892"/>
    </source>
</evidence>
<accession>A0A974DS33</accession>
<proteinExistence type="predicted"/>
<dbReference type="AlphaFoldDB" id="A0A974DS33"/>